<feature type="domain" description="Nudix hydrolase" evidence="10">
    <location>
        <begin position="167"/>
        <end position="293"/>
    </location>
</feature>
<accession>A0A6L7GA90</accession>
<comment type="catalytic activity">
    <reaction evidence="9">
        <text>a 5'-end NAD(+)-phospho-ribonucleoside in mRNA + H2O = a 5'-end phospho-adenosine-phospho-ribonucleoside in mRNA + beta-nicotinamide D-ribonucleotide + 2 H(+)</text>
        <dbReference type="Rhea" id="RHEA:60876"/>
        <dbReference type="Rhea" id="RHEA-COMP:15698"/>
        <dbReference type="Rhea" id="RHEA-COMP:15719"/>
        <dbReference type="ChEBI" id="CHEBI:14649"/>
        <dbReference type="ChEBI" id="CHEBI:15377"/>
        <dbReference type="ChEBI" id="CHEBI:15378"/>
        <dbReference type="ChEBI" id="CHEBI:144029"/>
        <dbReference type="ChEBI" id="CHEBI:144051"/>
    </reaction>
    <physiologicalReaction direction="left-to-right" evidence="9">
        <dbReference type="Rhea" id="RHEA:60877"/>
    </physiologicalReaction>
</comment>
<organism evidence="11 12">
    <name type="scientific">Pseudooceanicola albus</name>
    <dbReference type="NCBI Taxonomy" id="2692189"/>
    <lineage>
        <taxon>Bacteria</taxon>
        <taxon>Pseudomonadati</taxon>
        <taxon>Pseudomonadota</taxon>
        <taxon>Alphaproteobacteria</taxon>
        <taxon>Rhodobacterales</taxon>
        <taxon>Paracoccaceae</taxon>
        <taxon>Pseudooceanicola</taxon>
    </lineage>
</organism>
<evidence type="ECO:0000256" key="3">
    <source>
        <dbReference type="ARBA" id="ARBA00009595"/>
    </source>
</evidence>
<keyword evidence="8" id="KW-0520">NAD</keyword>
<comment type="similarity">
    <text evidence="3">Belongs to the Nudix hydrolase family. NudC subfamily.</text>
</comment>
<evidence type="ECO:0000256" key="9">
    <source>
        <dbReference type="ARBA" id="ARBA00023679"/>
    </source>
</evidence>
<dbReference type="GO" id="GO:0005829">
    <property type="term" value="C:cytosol"/>
    <property type="evidence" value="ECO:0007669"/>
    <property type="project" value="TreeGrafter"/>
</dbReference>
<dbReference type="InterPro" id="IPR050241">
    <property type="entry name" value="NAD-cap_RNA_hydrolase_NudC"/>
</dbReference>
<proteinExistence type="inferred from homology"/>
<dbReference type="PRINTS" id="PR00502">
    <property type="entry name" value="NUDIXFAMILY"/>
</dbReference>
<name>A0A6L7GA90_9RHOB</name>
<dbReference type="GO" id="GO:0006742">
    <property type="term" value="P:NADP+ catabolic process"/>
    <property type="evidence" value="ECO:0007669"/>
    <property type="project" value="TreeGrafter"/>
</dbReference>
<sequence>MGIAAEVTFGGSDLDRAAELRRDPAALERAQAQVLLFWRGQLLVQEGGALALLGTDHPALAEAPGGERLFLGRQGGTHYFARDISDWEPDDAELPQHPAFPAGSRLSDLRQVMHGLSPLEAELAATAKGLFAWHETHPFCARCGHASDMIEEGWQRRCPSCGGRHFPRTDPVVIMLITRGDEVLLGRSPGWPEGMFSMPAGFVEPGETIEAAVRREVLEETAVEVGQVDYLMCQPWPFPNSLMFACRGTALSHKITLDPLELEAALWLPRAGLARVMAGEHATIRAPRPGSVAEFVLRNWLADRLG</sequence>
<dbReference type="InterPro" id="IPR000086">
    <property type="entry name" value="NUDIX_hydrolase_dom"/>
</dbReference>
<dbReference type="Proteomes" id="UP000477911">
    <property type="component" value="Unassembled WGS sequence"/>
</dbReference>
<dbReference type="PANTHER" id="PTHR42904">
    <property type="entry name" value="NUDIX HYDROLASE, NUDC SUBFAMILY"/>
    <property type="match status" value="1"/>
</dbReference>
<dbReference type="PROSITE" id="PS51462">
    <property type="entry name" value="NUDIX"/>
    <property type="match status" value="1"/>
</dbReference>
<dbReference type="SUPFAM" id="SSF55811">
    <property type="entry name" value="Nudix"/>
    <property type="match status" value="1"/>
</dbReference>
<keyword evidence="12" id="KW-1185">Reference proteome</keyword>
<dbReference type="GO" id="GO:0046872">
    <property type="term" value="F:metal ion binding"/>
    <property type="evidence" value="ECO:0007669"/>
    <property type="project" value="UniProtKB-KW"/>
</dbReference>
<comment type="cofactor">
    <cofactor evidence="2">
        <name>Zn(2+)</name>
        <dbReference type="ChEBI" id="CHEBI:29105"/>
    </cofactor>
</comment>
<keyword evidence="6 11" id="KW-0378">Hydrolase</keyword>
<dbReference type="Pfam" id="PF09297">
    <property type="entry name" value="Zn_ribbon_NUD"/>
    <property type="match status" value="1"/>
</dbReference>
<evidence type="ECO:0000256" key="7">
    <source>
        <dbReference type="ARBA" id="ARBA00022842"/>
    </source>
</evidence>
<comment type="caution">
    <text evidence="11">The sequence shown here is derived from an EMBL/GenBank/DDBJ whole genome shotgun (WGS) entry which is preliminary data.</text>
</comment>
<dbReference type="InterPro" id="IPR015797">
    <property type="entry name" value="NUDIX_hydrolase-like_dom_sf"/>
</dbReference>
<gene>
    <name evidence="11" type="primary">nudC</name>
    <name evidence="11" type="ORF">GR170_21650</name>
</gene>
<evidence type="ECO:0000313" key="12">
    <source>
        <dbReference type="Proteomes" id="UP000477911"/>
    </source>
</evidence>
<dbReference type="Pfam" id="PF09296">
    <property type="entry name" value="NUDIX-like"/>
    <property type="match status" value="1"/>
</dbReference>
<reference evidence="11 12" key="1">
    <citation type="submission" date="2019-12" db="EMBL/GenBank/DDBJ databases">
        <authorList>
            <person name="Li M."/>
        </authorList>
    </citation>
    <scope>NUCLEOTIDE SEQUENCE [LARGE SCALE GENOMIC DNA]</scope>
    <source>
        <strain evidence="11 12">GBMRC 2024</strain>
    </source>
</reference>
<dbReference type="CDD" id="cd03429">
    <property type="entry name" value="NUDIX_NADH_pyrophosphatase_Nudt13"/>
    <property type="match status" value="1"/>
</dbReference>
<dbReference type="Pfam" id="PF00293">
    <property type="entry name" value="NUDIX"/>
    <property type="match status" value="1"/>
</dbReference>
<dbReference type="Gene3D" id="3.90.79.20">
    <property type="match status" value="1"/>
</dbReference>
<evidence type="ECO:0000256" key="1">
    <source>
        <dbReference type="ARBA" id="ARBA00001946"/>
    </source>
</evidence>
<dbReference type="GO" id="GO:0019677">
    <property type="term" value="P:NAD+ catabolic process"/>
    <property type="evidence" value="ECO:0007669"/>
    <property type="project" value="TreeGrafter"/>
</dbReference>
<evidence type="ECO:0000256" key="2">
    <source>
        <dbReference type="ARBA" id="ARBA00001947"/>
    </source>
</evidence>
<evidence type="ECO:0000256" key="5">
    <source>
        <dbReference type="ARBA" id="ARBA00022723"/>
    </source>
</evidence>
<keyword evidence="5" id="KW-0479">Metal-binding</keyword>
<protein>
    <recommendedName>
        <fullName evidence="4">NAD(+) diphosphatase</fullName>
        <ecNumber evidence="4">3.6.1.22</ecNumber>
    </recommendedName>
</protein>
<dbReference type="NCBIfam" id="NF001299">
    <property type="entry name" value="PRK00241.1"/>
    <property type="match status" value="1"/>
</dbReference>
<dbReference type="InterPro" id="IPR049734">
    <property type="entry name" value="NudC-like_C"/>
</dbReference>
<evidence type="ECO:0000256" key="6">
    <source>
        <dbReference type="ARBA" id="ARBA00022801"/>
    </source>
</evidence>
<comment type="cofactor">
    <cofactor evidence="1">
        <name>Mg(2+)</name>
        <dbReference type="ChEBI" id="CHEBI:18420"/>
    </cofactor>
</comment>
<evidence type="ECO:0000256" key="8">
    <source>
        <dbReference type="ARBA" id="ARBA00023027"/>
    </source>
</evidence>
<dbReference type="InterPro" id="IPR015376">
    <property type="entry name" value="Znr_NADH_PPase"/>
</dbReference>
<keyword evidence="7" id="KW-0460">Magnesium</keyword>
<dbReference type="PANTHER" id="PTHR42904:SF6">
    <property type="entry name" value="NAD-CAPPED RNA HYDROLASE NUDT12"/>
    <property type="match status" value="1"/>
</dbReference>
<dbReference type="AlphaFoldDB" id="A0A6L7GA90"/>
<dbReference type="GO" id="GO:0035529">
    <property type="term" value="F:NADH pyrophosphatase activity"/>
    <property type="evidence" value="ECO:0007669"/>
    <property type="project" value="TreeGrafter"/>
</dbReference>
<dbReference type="EC" id="3.6.1.22" evidence="4"/>
<dbReference type="InterPro" id="IPR015375">
    <property type="entry name" value="NADH_PPase-like_N"/>
</dbReference>
<evidence type="ECO:0000256" key="4">
    <source>
        <dbReference type="ARBA" id="ARBA00012381"/>
    </source>
</evidence>
<evidence type="ECO:0000259" key="10">
    <source>
        <dbReference type="PROSITE" id="PS51462"/>
    </source>
</evidence>
<dbReference type="Gene3D" id="3.90.79.10">
    <property type="entry name" value="Nucleoside Triphosphate Pyrophosphohydrolase"/>
    <property type="match status" value="1"/>
</dbReference>
<evidence type="ECO:0000313" key="11">
    <source>
        <dbReference type="EMBL" id="MXN20448.1"/>
    </source>
</evidence>
<dbReference type="InterPro" id="IPR020476">
    <property type="entry name" value="Nudix_hydrolase"/>
</dbReference>
<dbReference type="EMBL" id="WUMU01000028">
    <property type="protein sequence ID" value="MXN20448.1"/>
    <property type="molecule type" value="Genomic_DNA"/>
</dbReference>